<dbReference type="SUPFAM" id="SSF46458">
    <property type="entry name" value="Globin-like"/>
    <property type="match status" value="1"/>
</dbReference>
<evidence type="ECO:0000256" key="1">
    <source>
        <dbReference type="ARBA" id="ARBA00022448"/>
    </source>
</evidence>
<organism evidence="6 7">
    <name type="scientific">Methylophaga thiooxydans</name>
    <dbReference type="NCBI Taxonomy" id="392484"/>
    <lineage>
        <taxon>Bacteria</taxon>
        <taxon>Pseudomonadati</taxon>
        <taxon>Pseudomonadota</taxon>
        <taxon>Gammaproteobacteria</taxon>
        <taxon>Thiotrichales</taxon>
        <taxon>Piscirickettsiaceae</taxon>
        <taxon>Methylophaga</taxon>
    </lineage>
</organism>
<dbReference type="InterPro" id="IPR012292">
    <property type="entry name" value="Globin/Proto"/>
</dbReference>
<keyword evidence="2 5" id="KW-0349">Heme</keyword>
<dbReference type="InterPro" id="IPR009050">
    <property type="entry name" value="Globin-like_sf"/>
</dbReference>
<dbReference type="InterPro" id="IPR001486">
    <property type="entry name" value="Hemoglobin_trunc"/>
</dbReference>
<reference evidence="6 7" key="1">
    <citation type="submission" date="2014-09" db="EMBL/GenBank/DDBJ databases">
        <authorList>
            <person name="Grob C."/>
            <person name="Taubert M."/>
            <person name="Howat A.M."/>
            <person name="Burns O.J."/>
            <person name="Dixon J.L."/>
            <person name="Chen Y."/>
            <person name="Murrell J.C."/>
        </authorList>
    </citation>
    <scope>NUCLEOTIDE SEQUENCE [LARGE SCALE GENOMIC DNA]</scope>
    <source>
        <strain evidence="6">L4</strain>
    </source>
</reference>
<gene>
    <name evidence="6" type="ORF">LP43_1209</name>
</gene>
<dbReference type="AlphaFoldDB" id="A0A0A0BGD4"/>
<proteinExistence type="predicted"/>
<feature type="binding site" description="distal binding residue" evidence="5">
    <location>
        <position position="72"/>
    </location>
    <ligand>
        <name>heme</name>
        <dbReference type="ChEBI" id="CHEBI:30413"/>
    </ligand>
    <ligandPart>
        <name>Fe</name>
        <dbReference type="ChEBI" id="CHEBI:18248"/>
    </ligandPart>
</feature>
<dbReference type="Proteomes" id="UP000029999">
    <property type="component" value="Unassembled WGS sequence"/>
</dbReference>
<evidence type="ECO:0000256" key="5">
    <source>
        <dbReference type="PIRSR" id="PIRSR601486-1"/>
    </source>
</evidence>
<evidence type="ECO:0000313" key="6">
    <source>
        <dbReference type="EMBL" id="KGM06717.1"/>
    </source>
</evidence>
<keyword evidence="4 5" id="KW-0408">Iron</keyword>
<dbReference type="GO" id="GO:0020037">
    <property type="term" value="F:heme binding"/>
    <property type="evidence" value="ECO:0007669"/>
    <property type="project" value="InterPro"/>
</dbReference>
<dbReference type="CDD" id="cd00454">
    <property type="entry name" value="TrHb1_N"/>
    <property type="match status" value="1"/>
</dbReference>
<dbReference type="RefSeq" id="WP_008290005.1">
    <property type="nucleotide sequence ID" value="NZ_JRQD01000003.1"/>
</dbReference>
<evidence type="ECO:0000313" key="7">
    <source>
        <dbReference type="Proteomes" id="UP000029999"/>
    </source>
</evidence>
<dbReference type="Pfam" id="PF01152">
    <property type="entry name" value="Bac_globin"/>
    <property type="match status" value="1"/>
</dbReference>
<dbReference type="GO" id="GO:0019825">
    <property type="term" value="F:oxygen binding"/>
    <property type="evidence" value="ECO:0007669"/>
    <property type="project" value="InterPro"/>
</dbReference>
<dbReference type="STRING" id="392484.LP43_1209"/>
<evidence type="ECO:0000256" key="2">
    <source>
        <dbReference type="ARBA" id="ARBA00022617"/>
    </source>
</evidence>
<comment type="caution">
    <text evidence="6">The sequence shown here is derived from an EMBL/GenBank/DDBJ whole genome shotgun (WGS) entry which is preliminary data.</text>
</comment>
<dbReference type="Gene3D" id="1.10.490.10">
    <property type="entry name" value="Globins"/>
    <property type="match status" value="1"/>
</dbReference>
<keyword evidence="3 5" id="KW-0479">Metal-binding</keyword>
<dbReference type="GO" id="GO:0046872">
    <property type="term" value="F:metal ion binding"/>
    <property type="evidence" value="ECO:0007669"/>
    <property type="project" value="UniProtKB-KW"/>
</dbReference>
<evidence type="ECO:0000256" key="3">
    <source>
        <dbReference type="ARBA" id="ARBA00022723"/>
    </source>
</evidence>
<evidence type="ECO:0000256" key="4">
    <source>
        <dbReference type="ARBA" id="ARBA00023004"/>
    </source>
</evidence>
<name>A0A0A0BGD4_9GAMM</name>
<keyword evidence="1" id="KW-0813">Transport</keyword>
<sequence>MSDESLYDRLGAHEGISALARTVFNNHCSNEVIKNRYVKSDPENVVQKVTEFMCAGFGGKEEYTGEDMLTAHTGMNISDEEFNAVVEDVMKALDTHEAGQREKDEILAALWSMRGEIVHV</sequence>
<dbReference type="EMBL" id="JRQD01000003">
    <property type="protein sequence ID" value="KGM06717.1"/>
    <property type="molecule type" value="Genomic_DNA"/>
</dbReference>
<accession>A0A0A0BGD4</accession>
<protein>
    <submittedName>
        <fullName evidence="6">Cyanoglobin/Hemoglobin-like protein HbN</fullName>
    </submittedName>
</protein>